<dbReference type="AlphaFoldDB" id="A0A1M5UVI8"/>
<proteinExistence type="predicted"/>
<accession>A0A1M5UVI8</accession>
<evidence type="ECO:0000256" key="1">
    <source>
        <dbReference type="SAM" id="Phobius"/>
    </source>
</evidence>
<dbReference type="RefSeq" id="WP_073016655.1">
    <property type="nucleotide sequence ID" value="NZ_FQXU01000003.1"/>
</dbReference>
<sequence length="184" mass="22657">MDKLFKKRKINILNFVEYELWLEDLQLKGWKLSEIKNKTHIFTKDISKKVRYCLDYCEDYVDRPSKYYEKVYSDFGWELVYRNKDIFLWKIEYEEERPNAFNNIEEIERRNKEFIKASKPMLVACILLLIITTANYMPRFFVAYDIKNMIFMFAWYMLAMTKVIPIIKNYKYYFKNKGLIDKKL</sequence>
<keyword evidence="1" id="KW-0812">Transmembrane</keyword>
<organism evidence="2 3">
    <name type="scientific">Clostridium intestinale DSM 6191</name>
    <dbReference type="NCBI Taxonomy" id="1121320"/>
    <lineage>
        <taxon>Bacteria</taxon>
        <taxon>Bacillati</taxon>
        <taxon>Bacillota</taxon>
        <taxon>Clostridia</taxon>
        <taxon>Eubacteriales</taxon>
        <taxon>Clostridiaceae</taxon>
        <taxon>Clostridium</taxon>
    </lineage>
</organism>
<feature type="transmembrane region" description="Helical" evidence="1">
    <location>
        <begin position="149"/>
        <end position="167"/>
    </location>
</feature>
<name>A0A1M5UVI8_9CLOT</name>
<feature type="transmembrane region" description="Helical" evidence="1">
    <location>
        <begin position="120"/>
        <end position="137"/>
    </location>
</feature>
<reference evidence="2 3" key="1">
    <citation type="submission" date="2016-11" db="EMBL/GenBank/DDBJ databases">
        <authorList>
            <person name="Jaros S."/>
            <person name="Januszkiewicz K."/>
            <person name="Wedrychowicz H."/>
        </authorList>
    </citation>
    <scope>NUCLEOTIDE SEQUENCE [LARGE SCALE GENOMIC DNA]</scope>
    <source>
        <strain evidence="2 3">DSM 6191</strain>
    </source>
</reference>
<keyword evidence="1" id="KW-1133">Transmembrane helix</keyword>
<gene>
    <name evidence="2" type="ORF">SAMN02745941_00658</name>
</gene>
<protein>
    <recommendedName>
        <fullName evidence="4">DUF2812 domain-containing protein</fullName>
    </recommendedName>
</protein>
<evidence type="ECO:0000313" key="3">
    <source>
        <dbReference type="Proteomes" id="UP000184241"/>
    </source>
</evidence>
<dbReference type="Proteomes" id="UP000184241">
    <property type="component" value="Unassembled WGS sequence"/>
</dbReference>
<dbReference type="InterPro" id="IPR021359">
    <property type="entry name" value="DUF2812"/>
</dbReference>
<dbReference type="Pfam" id="PF11193">
    <property type="entry name" value="DUF2812"/>
    <property type="match status" value="1"/>
</dbReference>
<dbReference type="EMBL" id="FQXU01000003">
    <property type="protein sequence ID" value="SHH66991.1"/>
    <property type="molecule type" value="Genomic_DNA"/>
</dbReference>
<evidence type="ECO:0008006" key="4">
    <source>
        <dbReference type="Google" id="ProtNLM"/>
    </source>
</evidence>
<keyword evidence="1" id="KW-0472">Membrane</keyword>
<evidence type="ECO:0000313" key="2">
    <source>
        <dbReference type="EMBL" id="SHH66991.1"/>
    </source>
</evidence>